<name>A0AAD9P2B8_RIDPI</name>
<keyword evidence="2" id="KW-0472">Membrane</keyword>
<keyword evidence="2" id="KW-0812">Transmembrane</keyword>
<dbReference type="AlphaFoldDB" id="A0AAD9P2B8"/>
<keyword evidence="2" id="KW-1133">Transmembrane helix</keyword>
<gene>
    <name evidence="3" type="ORF">NP493_185g05046</name>
</gene>
<comment type="caution">
    <text evidence="3">The sequence shown here is derived from an EMBL/GenBank/DDBJ whole genome shotgun (WGS) entry which is preliminary data.</text>
</comment>
<evidence type="ECO:0000313" key="4">
    <source>
        <dbReference type="Proteomes" id="UP001209878"/>
    </source>
</evidence>
<accession>A0AAD9P2B8</accession>
<protein>
    <submittedName>
        <fullName evidence="3">Uncharacterized protein</fullName>
    </submittedName>
</protein>
<feature type="region of interest" description="Disordered" evidence="1">
    <location>
        <begin position="69"/>
        <end position="115"/>
    </location>
</feature>
<reference evidence="3" key="1">
    <citation type="journal article" date="2023" name="Mol. Biol. Evol.">
        <title>Third-Generation Sequencing Reveals the Adaptive Role of the Epigenome in Three Deep-Sea Polychaetes.</title>
        <authorList>
            <person name="Perez M."/>
            <person name="Aroh O."/>
            <person name="Sun Y."/>
            <person name="Lan Y."/>
            <person name="Juniper S.K."/>
            <person name="Young C.R."/>
            <person name="Angers B."/>
            <person name="Qian P.Y."/>
        </authorList>
    </citation>
    <scope>NUCLEOTIDE SEQUENCE</scope>
    <source>
        <strain evidence="3">R07B-5</strain>
    </source>
</reference>
<proteinExistence type="predicted"/>
<dbReference type="EMBL" id="JAODUO010000185">
    <property type="protein sequence ID" value="KAK2186899.1"/>
    <property type="molecule type" value="Genomic_DNA"/>
</dbReference>
<organism evidence="3 4">
    <name type="scientific">Ridgeia piscesae</name>
    <name type="common">Tubeworm</name>
    <dbReference type="NCBI Taxonomy" id="27915"/>
    <lineage>
        <taxon>Eukaryota</taxon>
        <taxon>Metazoa</taxon>
        <taxon>Spiralia</taxon>
        <taxon>Lophotrochozoa</taxon>
        <taxon>Annelida</taxon>
        <taxon>Polychaeta</taxon>
        <taxon>Sedentaria</taxon>
        <taxon>Canalipalpata</taxon>
        <taxon>Sabellida</taxon>
        <taxon>Siboglinidae</taxon>
        <taxon>Ridgeia</taxon>
    </lineage>
</organism>
<feature type="region of interest" description="Disordered" evidence="1">
    <location>
        <begin position="1"/>
        <end position="24"/>
    </location>
</feature>
<evidence type="ECO:0000313" key="3">
    <source>
        <dbReference type="EMBL" id="KAK2186899.1"/>
    </source>
</evidence>
<dbReference type="Proteomes" id="UP001209878">
    <property type="component" value="Unassembled WGS sequence"/>
</dbReference>
<feature type="transmembrane region" description="Helical" evidence="2">
    <location>
        <begin position="120"/>
        <end position="141"/>
    </location>
</feature>
<evidence type="ECO:0000256" key="1">
    <source>
        <dbReference type="SAM" id="MobiDB-lite"/>
    </source>
</evidence>
<evidence type="ECO:0000256" key="2">
    <source>
        <dbReference type="SAM" id="Phobius"/>
    </source>
</evidence>
<sequence>MTGTAFTIDLRDGNSSPEMPKINMGDSLSKFLPHKVRRSFKERSDKIERISAKKALAATAAVKQKNSRWLRRKSTTAVSPPVRRKPFGSPTLQRRSGYLSDGHHSAFSSDNEDHGTTSELVLRGVYCVLTQTILIILAMVYSCDTSTRQKRLVGHCSLLSLLSTGGTIRPAPRSKPQSSK</sequence>
<keyword evidence="4" id="KW-1185">Reference proteome</keyword>